<keyword evidence="4" id="KW-0812">Transmembrane</keyword>
<dbReference type="InterPro" id="IPR012373">
    <property type="entry name" value="Ferrdict_sens_TM"/>
</dbReference>
<dbReference type="AlphaFoldDB" id="A0A7W8DMY5"/>
<evidence type="ECO:0000259" key="6">
    <source>
        <dbReference type="Pfam" id="PF24517"/>
    </source>
</evidence>
<dbReference type="Pfam" id="PF24517">
    <property type="entry name" value="CBM96"/>
    <property type="match status" value="1"/>
</dbReference>
<dbReference type="PANTHER" id="PTHR30273:SF2">
    <property type="entry name" value="PROTEIN FECR"/>
    <property type="match status" value="1"/>
</dbReference>
<protein>
    <submittedName>
        <fullName evidence="7">Ferric-dicitrate binding protein FerR (Iron transport regulator)</fullName>
    </submittedName>
</protein>
<evidence type="ECO:0000256" key="4">
    <source>
        <dbReference type="SAM" id="Phobius"/>
    </source>
</evidence>
<dbReference type="EMBL" id="JACHIF010000001">
    <property type="protein sequence ID" value="MBB5035974.1"/>
    <property type="molecule type" value="Genomic_DNA"/>
</dbReference>
<dbReference type="RefSeq" id="WP_184204422.1">
    <property type="nucleotide sequence ID" value="NZ_JACHIF010000001.1"/>
</dbReference>
<dbReference type="PANTHER" id="PTHR30273">
    <property type="entry name" value="PERIPLASMIC SIGNAL SENSOR AND SIGMA FACTOR ACTIVATOR FECR-RELATED"/>
    <property type="match status" value="1"/>
</dbReference>
<keyword evidence="2" id="KW-0964">Secreted</keyword>
<dbReference type="Gene3D" id="2.60.120.1440">
    <property type="match status" value="1"/>
</dbReference>
<sequence>MKQEETWRWLELWERAQDHALSEDERQQLSHAMVHRPEVRQLIAQTSLLTAEVRTGRFREETTPPLPAPRVDNLRFSSRLARFLLPLAAAVVSAGAVWLLVREPAPVATLTKASDCKWGNSALPTLEGSHLQPGMLELLDGIATLKFASGAEVALEAPVTLELISAMECRVKKGTVVAEVPSQAKGFTIHTPDTKVVDYGTRFGVSAGDDGKCLVHVIEGLVEVERQGKAGRQELRAGQRVDYGGFLHSATYPDANNHEEQPEPGRWLPGPINDLGDGWQILTTAYGQGKDTWIQSDPKYHVSGRESYVRIKHSTHNTNLERKAYLGFDLSRFQGKRIAEAELTLHVEPSDLGFASLVPDAVFSIYGLTEESQDDWDEKTIRWETAPAHSEAQEHRVAPVASQARKLGELHIPQGTTRGAFTLKGDDLTEFLRHDSNGIVTFIVIRDTDEHARNGLVHAFASKENTRNTPPMLKVRVEE</sequence>
<organism evidence="7 8">
    <name type="scientific">Prosthecobacter dejongeii</name>
    <dbReference type="NCBI Taxonomy" id="48465"/>
    <lineage>
        <taxon>Bacteria</taxon>
        <taxon>Pseudomonadati</taxon>
        <taxon>Verrucomicrobiota</taxon>
        <taxon>Verrucomicrobiia</taxon>
        <taxon>Verrucomicrobiales</taxon>
        <taxon>Verrucomicrobiaceae</taxon>
        <taxon>Prosthecobacter</taxon>
    </lineage>
</organism>
<comment type="caution">
    <text evidence="7">The sequence shown here is derived from an EMBL/GenBank/DDBJ whole genome shotgun (WGS) entry which is preliminary data.</text>
</comment>
<dbReference type="InterPro" id="IPR006860">
    <property type="entry name" value="FecR"/>
</dbReference>
<feature type="transmembrane region" description="Helical" evidence="4">
    <location>
        <begin position="80"/>
        <end position="101"/>
    </location>
</feature>
<evidence type="ECO:0000256" key="2">
    <source>
        <dbReference type="ARBA" id="ARBA00022525"/>
    </source>
</evidence>
<evidence type="ECO:0000256" key="3">
    <source>
        <dbReference type="ARBA" id="ARBA00022729"/>
    </source>
</evidence>
<dbReference type="GO" id="GO:0016989">
    <property type="term" value="F:sigma factor antagonist activity"/>
    <property type="evidence" value="ECO:0007669"/>
    <property type="project" value="TreeGrafter"/>
</dbReference>
<keyword evidence="3" id="KW-0732">Signal</keyword>
<evidence type="ECO:0000313" key="8">
    <source>
        <dbReference type="Proteomes" id="UP000534294"/>
    </source>
</evidence>
<dbReference type="GO" id="GO:0005576">
    <property type="term" value="C:extracellular region"/>
    <property type="evidence" value="ECO:0007669"/>
    <property type="project" value="UniProtKB-SubCell"/>
</dbReference>
<keyword evidence="4" id="KW-0472">Membrane</keyword>
<feature type="domain" description="Carbohydrate-binding module family 96" evidence="6">
    <location>
        <begin position="289"/>
        <end position="392"/>
    </location>
</feature>
<gene>
    <name evidence="7" type="ORF">HNQ64_000208</name>
</gene>
<keyword evidence="4" id="KW-1133">Transmembrane helix</keyword>
<accession>A0A7W8DMY5</accession>
<dbReference type="Proteomes" id="UP000534294">
    <property type="component" value="Unassembled WGS sequence"/>
</dbReference>
<dbReference type="InterPro" id="IPR055372">
    <property type="entry name" value="CBM96"/>
</dbReference>
<reference evidence="7 8" key="1">
    <citation type="submission" date="2020-08" db="EMBL/GenBank/DDBJ databases">
        <title>Genomic Encyclopedia of Type Strains, Phase IV (KMG-IV): sequencing the most valuable type-strain genomes for metagenomic binning, comparative biology and taxonomic classification.</title>
        <authorList>
            <person name="Goeker M."/>
        </authorList>
    </citation>
    <scope>NUCLEOTIDE SEQUENCE [LARGE SCALE GENOMIC DNA]</scope>
    <source>
        <strain evidence="7 8">DSM 12251</strain>
    </source>
</reference>
<dbReference type="Pfam" id="PF04773">
    <property type="entry name" value="FecR"/>
    <property type="match status" value="1"/>
</dbReference>
<evidence type="ECO:0000313" key="7">
    <source>
        <dbReference type="EMBL" id="MBB5035974.1"/>
    </source>
</evidence>
<name>A0A7W8DMY5_9BACT</name>
<proteinExistence type="predicted"/>
<dbReference type="NCBIfam" id="NF033679">
    <property type="entry name" value="DNRLRE_dom"/>
    <property type="match status" value="1"/>
</dbReference>
<feature type="domain" description="FecR protein" evidence="5">
    <location>
        <begin position="168"/>
        <end position="223"/>
    </location>
</feature>
<comment type="subcellular location">
    <subcellularLocation>
        <location evidence="1">Secreted</location>
    </subcellularLocation>
</comment>
<keyword evidence="8" id="KW-1185">Reference proteome</keyword>
<evidence type="ECO:0000259" key="5">
    <source>
        <dbReference type="Pfam" id="PF04773"/>
    </source>
</evidence>
<evidence type="ECO:0000256" key="1">
    <source>
        <dbReference type="ARBA" id="ARBA00004613"/>
    </source>
</evidence>